<dbReference type="PROSITE" id="PS00041">
    <property type="entry name" value="HTH_ARAC_FAMILY_1"/>
    <property type="match status" value="1"/>
</dbReference>
<reference evidence="5 6" key="1">
    <citation type="submission" date="2018-06" db="EMBL/GenBank/DDBJ databases">
        <title>OYT1 Genome Sequencing.</title>
        <authorList>
            <person name="Kato S."/>
            <person name="Itoh T."/>
            <person name="Ohkuma M."/>
        </authorList>
    </citation>
    <scope>NUCLEOTIDE SEQUENCE [LARGE SCALE GENOMIC DNA]</scope>
    <source>
        <strain evidence="5 6">OYT1</strain>
    </source>
</reference>
<dbReference type="GO" id="GO:0043565">
    <property type="term" value="F:sequence-specific DNA binding"/>
    <property type="evidence" value="ECO:0007669"/>
    <property type="project" value="InterPro"/>
</dbReference>
<keyword evidence="2" id="KW-0238">DNA-binding</keyword>
<protein>
    <submittedName>
        <fullName evidence="5">Arabinose operon regulatory protein</fullName>
    </submittedName>
</protein>
<dbReference type="Gene3D" id="1.10.10.60">
    <property type="entry name" value="Homeodomain-like"/>
    <property type="match status" value="1"/>
</dbReference>
<dbReference type="KEGG" id="fam:OYT1_ch1126"/>
<dbReference type="STRING" id="1188319.OYT1_02575"/>
<dbReference type="GO" id="GO:0003700">
    <property type="term" value="F:DNA-binding transcription factor activity"/>
    <property type="evidence" value="ECO:0007669"/>
    <property type="project" value="InterPro"/>
</dbReference>
<evidence type="ECO:0000256" key="1">
    <source>
        <dbReference type="ARBA" id="ARBA00023015"/>
    </source>
</evidence>
<evidence type="ECO:0000313" key="6">
    <source>
        <dbReference type="Proteomes" id="UP000033070"/>
    </source>
</evidence>
<dbReference type="InterPro" id="IPR018062">
    <property type="entry name" value="HTH_AraC-typ_CS"/>
</dbReference>
<dbReference type="InterPro" id="IPR018060">
    <property type="entry name" value="HTH_AraC"/>
</dbReference>
<dbReference type="Pfam" id="PF12833">
    <property type="entry name" value="HTH_18"/>
    <property type="match status" value="1"/>
</dbReference>
<dbReference type="PROSITE" id="PS01124">
    <property type="entry name" value="HTH_ARAC_FAMILY_2"/>
    <property type="match status" value="1"/>
</dbReference>
<keyword evidence="1" id="KW-0805">Transcription regulation</keyword>
<name>A0A2Z6GB63_9PROT</name>
<evidence type="ECO:0000256" key="3">
    <source>
        <dbReference type="ARBA" id="ARBA00023163"/>
    </source>
</evidence>
<gene>
    <name evidence="5" type="ORF">OYT1_ch1126</name>
</gene>
<dbReference type="InterPro" id="IPR009057">
    <property type="entry name" value="Homeodomain-like_sf"/>
</dbReference>
<dbReference type="OrthoDB" id="9178898at2"/>
<evidence type="ECO:0000256" key="2">
    <source>
        <dbReference type="ARBA" id="ARBA00023125"/>
    </source>
</evidence>
<evidence type="ECO:0000259" key="4">
    <source>
        <dbReference type="PROSITE" id="PS01124"/>
    </source>
</evidence>
<dbReference type="PANTHER" id="PTHR43280:SF2">
    <property type="entry name" value="HTH-TYPE TRANSCRIPTIONAL REGULATOR EXSA"/>
    <property type="match status" value="1"/>
</dbReference>
<dbReference type="SUPFAM" id="SSF46689">
    <property type="entry name" value="Homeodomain-like"/>
    <property type="match status" value="2"/>
</dbReference>
<keyword evidence="3" id="KW-0804">Transcription</keyword>
<dbReference type="SMART" id="SM00342">
    <property type="entry name" value="HTH_ARAC"/>
    <property type="match status" value="1"/>
</dbReference>
<dbReference type="EMBL" id="AP018738">
    <property type="protein sequence ID" value="BBE50686.1"/>
    <property type="molecule type" value="Genomic_DNA"/>
</dbReference>
<accession>A0A2Z6GB63</accession>
<sequence>MYPLHSEKNIISFLAHDAQVEVHRHHCFQILLGMSAPFDSDIGGVLHTGRRALVINQNVAHACNGLGGSNLIFFIDAESRTGWQLKQLLDGQPILDLTDIWLEVRPHSPTMDEMRAWTHERRLAVAEDALALVTADMQPMTARDSRVEQAITWVEQHLHEKIGLPEVAAHIHLSPERMRHLFVQEAGVSFSQFLVWKRIKAAIVFAVRDGANLTEAAARAGFADQAHFCRLFKRTFGIPAGGLLQNSRSIQFIHPSVS</sequence>
<proteinExistence type="predicted"/>
<evidence type="ECO:0000313" key="5">
    <source>
        <dbReference type="EMBL" id="BBE50686.1"/>
    </source>
</evidence>
<dbReference type="RefSeq" id="WP_062627674.1">
    <property type="nucleotide sequence ID" value="NZ_AP018738.1"/>
</dbReference>
<feature type="domain" description="HTH araC/xylS-type" evidence="4">
    <location>
        <begin position="148"/>
        <end position="246"/>
    </location>
</feature>
<keyword evidence="6" id="KW-1185">Reference proteome</keyword>
<organism evidence="5 6">
    <name type="scientific">Ferriphaselus amnicola</name>
    <dbReference type="NCBI Taxonomy" id="1188319"/>
    <lineage>
        <taxon>Bacteria</taxon>
        <taxon>Pseudomonadati</taxon>
        <taxon>Pseudomonadota</taxon>
        <taxon>Betaproteobacteria</taxon>
        <taxon>Nitrosomonadales</taxon>
        <taxon>Gallionellaceae</taxon>
        <taxon>Ferriphaselus</taxon>
    </lineage>
</organism>
<dbReference type="Proteomes" id="UP000033070">
    <property type="component" value="Chromosome"/>
</dbReference>
<dbReference type="AlphaFoldDB" id="A0A2Z6GB63"/>
<dbReference type="PANTHER" id="PTHR43280">
    <property type="entry name" value="ARAC-FAMILY TRANSCRIPTIONAL REGULATOR"/>
    <property type="match status" value="1"/>
</dbReference>